<dbReference type="Pfam" id="PF07635">
    <property type="entry name" value="PSCyt1"/>
    <property type="match status" value="1"/>
</dbReference>
<keyword evidence="1" id="KW-0732">Signal</keyword>
<gene>
    <name evidence="3" type="ORF">AWT59_1703</name>
</gene>
<dbReference type="SUPFAM" id="SSF46626">
    <property type="entry name" value="Cytochrome c"/>
    <property type="match status" value="1"/>
</dbReference>
<evidence type="ECO:0000313" key="4">
    <source>
        <dbReference type="Proteomes" id="UP000070578"/>
    </source>
</evidence>
<dbReference type="SMR" id="A0A139BT79"/>
<dbReference type="PANTHER" id="PTHR35889">
    <property type="entry name" value="CYCLOINULO-OLIGOSACCHARIDE FRUCTANOTRANSFERASE-RELATED"/>
    <property type="match status" value="1"/>
</dbReference>
<dbReference type="Proteomes" id="UP000070578">
    <property type="component" value="Unassembled WGS sequence"/>
</dbReference>
<name>A0A139BT79_9PROT</name>
<evidence type="ECO:0000313" key="3">
    <source>
        <dbReference type="EMBL" id="KXS32177.1"/>
    </source>
</evidence>
<feature type="signal peptide" evidence="1">
    <location>
        <begin position="1"/>
        <end position="25"/>
    </location>
</feature>
<feature type="domain" description="Cytochrome C Planctomycete-type" evidence="2">
    <location>
        <begin position="43"/>
        <end position="102"/>
    </location>
</feature>
<dbReference type="InterPro" id="IPR036909">
    <property type="entry name" value="Cyt_c-like_dom_sf"/>
</dbReference>
<dbReference type="EMBL" id="LSLI01000039">
    <property type="protein sequence ID" value="KXS32177.1"/>
    <property type="molecule type" value="Genomic_DNA"/>
</dbReference>
<reference evidence="3 4" key="1">
    <citation type="submission" date="2016-02" db="EMBL/GenBank/DDBJ databases">
        <authorList>
            <person name="Wen L."/>
            <person name="He K."/>
            <person name="Yang H."/>
        </authorList>
    </citation>
    <scope>NUCLEOTIDE SEQUENCE [LARGE SCALE GENOMIC DNA]</scope>
    <source>
        <strain evidence="3">ShG14-8</strain>
    </source>
</reference>
<protein>
    <submittedName>
        <fullName evidence="3">Cytocrome C</fullName>
    </submittedName>
</protein>
<feature type="chain" id="PRO_5007483961" evidence="1">
    <location>
        <begin position="26"/>
        <end position="128"/>
    </location>
</feature>
<reference evidence="3 4" key="2">
    <citation type="submission" date="2016-03" db="EMBL/GenBank/DDBJ databases">
        <title>New uncultured bacterium of the family Gallionellaceae from acid mine drainage: description and reconstruction of genome based on metagenomic analysis of microbial community.</title>
        <authorList>
            <person name="Kadnikov V."/>
            <person name="Ivasenko D."/>
            <person name="Beletsky A."/>
            <person name="Mardanov A."/>
            <person name="Danilova E."/>
            <person name="Pimenov N."/>
            <person name="Karnachuk O."/>
            <person name="Ravin N."/>
        </authorList>
    </citation>
    <scope>NUCLEOTIDE SEQUENCE [LARGE SCALE GENOMIC DNA]</scope>
    <source>
        <strain evidence="3">ShG14-8</strain>
    </source>
</reference>
<evidence type="ECO:0000256" key="1">
    <source>
        <dbReference type="SAM" id="SignalP"/>
    </source>
</evidence>
<dbReference type="AlphaFoldDB" id="A0A139BT79"/>
<dbReference type="GO" id="GO:0020037">
    <property type="term" value="F:heme binding"/>
    <property type="evidence" value="ECO:0007669"/>
    <property type="project" value="InterPro"/>
</dbReference>
<comment type="caution">
    <text evidence="3">The sequence shown here is derived from an EMBL/GenBank/DDBJ whole genome shotgun (WGS) entry which is preliminary data.</text>
</comment>
<dbReference type="GO" id="GO:0009055">
    <property type="term" value="F:electron transfer activity"/>
    <property type="evidence" value="ECO:0007669"/>
    <property type="project" value="InterPro"/>
</dbReference>
<organism evidence="3 4">
    <name type="scientific">Candidatus Gallionella acididurans</name>
    <dbReference type="NCBI Taxonomy" id="1796491"/>
    <lineage>
        <taxon>Bacteria</taxon>
        <taxon>Pseudomonadati</taxon>
        <taxon>Pseudomonadota</taxon>
        <taxon>Betaproteobacteria</taxon>
        <taxon>Nitrosomonadales</taxon>
        <taxon>Gallionellaceae</taxon>
        <taxon>Gallionella</taxon>
    </lineage>
</organism>
<proteinExistence type="predicted"/>
<dbReference type="PANTHER" id="PTHR35889:SF3">
    <property type="entry name" value="F-BOX DOMAIN-CONTAINING PROTEIN"/>
    <property type="match status" value="1"/>
</dbReference>
<dbReference type="InterPro" id="IPR011429">
    <property type="entry name" value="Cyt_c_Planctomycete-type"/>
</dbReference>
<sequence>MKNQYLLGGFVLAASFLVTAFPALALGDVSYANDVKPILHDYCLSCHQPGGKGYERSGLDMRTYESLMKGTKFGAVIKPGDSYSSVLIELVEGRAHPSLKMPYGLEGGLAKDKIEILKKWVKQGARDN</sequence>
<accession>A0A139BT79</accession>
<evidence type="ECO:0000259" key="2">
    <source>
        <dbReference type="Pfam" id="PF07635"/>
    </source>
</evidence>